<dbReference type="SMART" id="SM00248">
    <property type="entry name" value="ANK"/>
    <property type="match status" value="5"/>
</dbReference>
<feature type="compositionally biased region" description="Polar residues" evidence="14">
    <location>
        <begin position="11"/>
        <end position="21"/>
    </location>
</feature>
<keyword evidence="13" id="KW-0808">Transferase</keyword>
<keyword evidence="7 12" id="KW-0040">ANK repeat</keyword>
<comment type="domain">
    <text evidence="13">The DHHC domain is required for palmitoyltransferase activity.</text>
</comment>
<dbReference type="EMBL" id="VNKQ01000012">
    <property type="protein sequence ID" value="KAG0647674.1"/>
    <property type="molecule type" value="Genomic_DNA"/>
</dbReference>
<organism evidence="16 17">
    <name type="scientific">Hyphodiscus hymeniophilus</name>
    <dbReference type="NCBI Taxonomy" id="353542"/>
    <lineage>
        <taxon>Eukaryota</taxon>
        <taxon>Fungi</taxon>
        <taxon>Dikarya</taxon>
        <taxon>Ascomycota</taxon>
        <taxon>Pezizomycotina</taxon>
        <taxon>Leotiomycetes</taxon>
        <taxon>Helotiales</taxon>
        <taxon>Hyphodiscaceae</taxon>
        <taxon>Hyphodiscus</taxon>
    </lineage>
</organism>
<dbReference type="AlphaFoldDB" id="A0A9P6VH66"/>
<feature type="transmembrane region" description="Helical" evidence="13">
    <location>
        <begin position="365"/>
        <end position="383"/>
    </location>
</feature>
<dbReference type="SUPFAM" id="SSF48403">
    <property type="entry name" value="Ankyrin repeat"/>
    <property type="match status" value="1"/>
</dbReference>
<dbReference type="EC" id="2.3.1.225" evidence="13"/>
<feature type="transmembrane region" description="Helical" evidence="13">
    <location>
        <begin position="303"/>
        <end position="320"/>
    </location>
</feature>
<feature type="transmembrane region" description="Helical" evidence="13">
    <location>
        <begin position="542"/>
        <end position="563"/>
    </location>
</feature>
<feature type="region of interest" description="Disordered" evidence="14">
    <location>
        <begin position="1"/>
        <end position="30"/>
    </location>
</feature>
<feature type="transmembrane region" description="Helical" evidence="13">
    <location>
        <begin position="395"/>
        <end position="417"/>
    </location>
</feature>
<dbReference type="InterPro" id="IPR002110">
    <property type="entry name" value="Ankyrin_rpt"/>
</dbReference>
<keyword evidence="8 13" id="KW-0472">Membrane</keyword>
<dbReference type="PROSITE" id="PS50088">
    <property type="entry name" value="ANK_REPEAT"/>
    <property type="match status" value="4"/>
</dbReference>
<evidence type="ECO:0000256" key="14">
    <source>
        <dbReference type="SAM" id="MobiDB-lite"/>
    </source>
</evidence>
<dbReference type="PANTHER" id="PTHR24161:SF85">
    <property type="entry name" value="PALMITOYLTRANSFERASE HIP14"/>
    <property type="match status" value="1"/>
</dbReference>
<reference evidence="16" key="1">
    <citation type="submission" date="2019-07" db="EMBL/GenBank/DDBJ databases">
        <title>Hyphodiscus hymeniophilus genome sequencing and assembly.</title>
        <authorList>
            <person name="Kramer G."/>
            <person name="Nodwell J."/>
        </authorList>
    </citation>
    <scope>NUCLEOTIDE SEQUENCE</scope>
    <source>
        <strain evidence="16">ATCC 34498</strain>
    </source>
</reference>
<comment type="caution">
    <text evidence="16">The sequence shown here is derived from an EMBL/GenBank/DDBJ whole genome shotgun (WGS) entry which is preliminary data.</text>
</comment>
<dbReference type="Proteomes" id="UP000785200">
    <property type="component" value="Unassembled WGS sequence"/>
</dbReference>
<evidence type="ECO:0000256" key="8">
    <source>
        <dbReference type="ARBA" id="ARBA00023136"/>
    </source>
</evidence>
<feature type="repeat" description="ANK" evidence="12">
    <location>
        <begin position="154"/>
        <end position="186"/>
    </location>
</feature>
<evidence type="ECO:0000313" key="16">
    <source>
        <dbReference type="EMBL" id="KAG0647674.1"/>
    </source>
</evidence>
<feature type="region of interest" description="Disordered" evidence="14">
    <location>
        <begin position="605"/>
        <end position="634"/>
    </location>
</feature>
<evidence type="ECO:0000256" key="4">
    <source>
        <dbReference type="ARBA" id="ARBA00022692"/>
    </source>
</evidence>
<dbReference type="PROSITE" id="PS50297">
    <property type="entry name" value="ANK_REP_REGION"/>
    <property type="match status" value="3"/>
</dbReference>
<dbReference type="PANTHER" id="PTHR24161">
    <property type="entry name" value="ANK_REP_REGION DOMAIN-CONTAINING PROTEIN-RELATED"/>
    <property type="match status" value="1"/>
</dbReference>
<dbReference type="InterPro" id="IPR001594">
    <property type="entry name" value="Palmitoyltrfase_DHHC"/>
</dbReference>
<name>A0A9P6VH66_9HELO</name>
<comment type="subcellular location">
    <subcellularLocation>
        <location evidence="2">Early endosome membrane</location>
        <topology evidence="2">Multi-pass membrane protein</topology>
    </subcellularLocation>
</comment>
<dbReference type="GO" id="GO:0019706">
    <property type="term" value="F:protein-cysteine S-palmitoyltransferase activity"/>
    <property type="evidence" value="ECO:0007669"/>
    <property type="project" value="UniProtKB-EC"/>
</dbReference>
<gene>
    <name evidence="16" type="ORF">D0Z07_6758</name>
</gene>
<accession>A0A9P6VH66</accession>
<dbReference type="Gene3D" id="1.25.40.20">
    <property type="entry name" value="Ankyrin repeat-containing domain"/>
    <property type="match status" value="1"/>
</dbReference>
<evidence type="ECO:0000256" key="3">
    <source>
        <dbReference type="ARBA" id="ARBA00010104"/>
    </source>
</evidence>
<dbReference type="Pfam" id="PF12796">
    <property type="entry name" value="Ank_2"/>
    <property type="match status" value="2"/>
</dbReference>
<evidence type="ECO:0000259" key="15">
    <source>
        <dbReference type="Pfam" id="PF01529"/>
    </source>
</evidence>
<evidence type="ECO:0000256" key="5">
    <source>
        <dbReference type="ARBA" id="ARBA00022737"/>
    </source>
</evidence>
<keyword evidence="9" id="KW-0564">Palmitate</keyword>
<keyword evidence="10" id="KW-0449">Lipoprotein</keyword>
<protein>
    <recommendedName>
        <fullName evidence="13">Palmitoyltransferase</fullName>
        <ecNumber evidence="13">2.3.1.225</ecNumber>
    </recommendedName>
</protein>
<evidence type="ECO:0000256" key="9">
    <source>
        <dbReference type="ARBA" id="ARBA00023139"/>
    </source>
</evidence>
<evidence type="ECO:0000256" key="12">
    <source>
        <dbReference type="PROSITE-ProRule" id="PRU00023"/>
    </source>
</evidence>
<keyword evidence="4 13" id="KW-0812">Transmembrane</keyword>
<sequence>MSHPDRKSSIGAESNTHNAPNMPNGKATAVAAKLSDDDRVELADILPTGPAISPEEDIMQLARLGDIQAIEKLFESGKFNATFCDGEGITPLHWAAINNQYAMCQFLIRAGADVNKKGGESVATPAMWAAQRCHYYTVHLLLENGGDPLITDIQGYNILHLATFEGNILLLVLLLHQNIPIDIPDSHGHTSLMWAAYKGFPTCVDLFLRWGADVHAVDESGFTALHWALVKGSQGCIQKLIEYGADRFAETSTGKTPAITAEEMKTERIWHRALEDSGYDEDGKAVTLEFPMSSYLLKDKRSFMKKFFFFWPFLIIWVMIMIASHMVVYAGIPLALFAGYGLQWIAQRVQDYAPSDMRHMHKTPWLAGIFAGTLFWVGVRWLTTILPATYSSYMFFNLVFAIFYSLCGYFYFCTMFYEPGFVPKLGGLTEQKEVIDELLGLWKFDEQNFCVPCMVRMPLRSKHCKRCNRCVAKHDHHCPWVYNCVGVNNHRHFFLYLVCLELGIFALVRLTIGYYTGIGDQGSKECNLLAEELCRVVNSDPYTLVLVLWGTLQLTWVTMLLFVQLVQISRAMTTWENMRGAHHGHGIKASEAITSALTTGTTSRAGAQLGNAGLGPDPALPPTHGPGGHGHHHKEGCFGQWKKILGVDTFVETALNGYEGGKNRPRRQRNPFSVGCMQNCKDFWCDPAPLFGKRENGEAALGGQVVNYTMMYETPQPHRRTRAGEGAAYQSVAGDDSV</sequence>
<evidence type="ECO:0000256" key="13">
    <source>
        <dbReference type="RuleBase" id="RU079119"/>
    </source>
</evidence>
<keyword evidence="5" id="KW-0677">Repeat</keyword>
<evidence type="ECO:0000256" key="6">
    <source>
        <dbReference type="ARBA" id="ARBA00022989"/>
    </source>
</evidence>
<feature type="region of interest" description="Disordered" evidence="14">
    <location>
        <begin position="716"/>
        <end position="738"/>
    </location>
</feature>
<feature type="repeat" description="ANK" evidence="12">
    <location>
        <begin position="220"/>
        <end position="252"/>
    </location>
</feature>
<dbReference type="OrthoDB" id="6781668at2759"/>
<comment type="similarity">
    <text evidence="3">Belongs to the DHHC palmitoyltransferase family. AKR/ZDHHC17 subfamily.</text>
</comment>
<dbReference type="PROSITE" id="PS50216">
    <property type="entry name" value="DHHC"/>
    <property type="match status" value="1"/>
</dbReference>
<evidence type="ECO:0000256" key="2">
    <source>
        <dbReference type="ARBA" id="ARBA00004520"/>
    </source>
</evidence>
<evidence type="ECO:0000256" key="10">
    <source>
        <dbReference type="ARBA" id="ARBA00023288"/>
    </source>
</evidence>
<evidence type="ECO:0000256" key="7">
    <source>
        <dbReference type="ARBA" id="ARBA00023043"/>
    </source>
</evidence>
<comment type="function">
    <text evidence="1">Palmitoyltransferase specific for casein kinase 1.</text>
</comment>
<dbReference type="Pfam" id="PF01529">
    <property type="entry name" value="DHHC"/>
    <property type="match status" value="1"/>
</dbReference>
<comment type="catalytic activity">
    <reaction evidence="11 13">
        <text>L-cysteinyl-[protein] + hexadecanoyl-CoA = S-hexadecanoyl-L-cysteinyl-[protein] + CoA</text>
        <dbReference type="Rhea" id="RHEA:36683"/>
        <dbReference type="Rhea" id="RHEA-COMP:10131"/>
        <dbReference type="Rhea" id="RHEA-COMP:11032"/>
        <dbReference type="ChEBI" id="CHEBI:29950"/>
        <dbReference type="ChEBI" id="CHEBI:57287"/>
        <dbReference type="ChEBI" id="CHEBI:57379"/>
        <dbReference type="ChEBI" id="CHEBI:74151"/>
        <dbReference type="EC" id="2.3.1.225"/>
    </reaction>
</comment>
<feature type="repeat" description="ANK" evidence="12">
    <location>
        <begin position="87"/>
        <end position="119"/>
    </location>
</feature>
<keyword evidence="6 13" id="KW-1133">Transmembrane helix</keyword>
<evidence type="ECO:0000256" key="11">
    <source>
        <dbReference type="ARBA" id="ARBA00048048"/>
    </source>
</evidence>
<feature type="repeat" description="ANK" evidence="12">
    <location>
        <begin position="187"/>
        <end position="219"/>
    </location>
</feature>
<dbReference type="GO" id="GO:0031901">
    <property type="term" value="C:early endosome membrane"/>
    <property type="evidence" value="ECO:0007669"/>
    <property type="project" value="UniProtKB-SubCell"/>
</dbReference>
<keyword evidence="17" id="KW-1185">Reference proteome</keyword>
<evidence type="ECO:0000313" key="17">
    <source>
        <dbReference type="Proteomes" id="UP000785200"/>
    </source>
</evidence>
<dbReference type="InterPro" id="IPR036770">
    <property type="entry name" value="Ankyrin_rpt-contain_sf"/>
</dbReference>
<proteinExistence type="inferred from homology"/>
<keyword evidence="13" id="KW-0012">Acyltransferase</keyword>
<evidence type="ECO:0000256" key="1">
    <source>
        <dbReference type="ARBA" id="ARBA00002100"/>
    </source>
</evidence>
<feature type="transmembrane region" description="Helical" evidence="13">
    <location>
        <begin position="493"/>
        <end position="515"/>
    </location>
</feature>
<feature type="domain" description="Palmitoyltransferase DHHC" evidence="15">
    <location>
        <begin position="444"/>
        <end position="579"/>
    </location>
</feature>